<name>A0A9Q3CN17_9BASI</name>
<accession>A0A9Q3CN17</accession>
<dbReference type="EMBL" id="AVOT02009447">
    <property type="protein sequence ID" value="MBW0488116.1"/>
    <property type="molecule type" value="Genomic_DNA"/>
</dbReference>
<organism evidence="1 2">
    <name type="scientific">Austropuccinia psidii MF-1</name>
    <dbReference type="NCBI Taxonomy" id="1389203"/>
    <lineage>
        <taxon>Eukaryota</taxon>
        <taxon>Fungi</taxon>
        <taxon>Dikarya</taxon>
        <taxon>Basidiomycota</taxon>
        <taxon>Pucciniomycotina</taxon>
        <taxon>Pucciniomycetes</taxon>
        <taxon>Pucciniales</taxon>
        <taxon>Sphaerophragmiaceae</taxon>
        <taxon>Austropuccinia</taxon>
    </lineage>
</organism>
<evidence type="ECO:0000313" key="1">
    <source>
        <dbReference type="EMBL" id="MBW0488116.1"/>
    </source>
</evidence>
<evidence type="ECO:0000313" key="2">
    <source>
        <dbReference type="Proteomes" id="UP000765509"/>
    </source>
</evidence>
<protein>
    <submittedName>
        <fullName evidence="1">Uncharacterized protein</fullName>
    </submittedName>
</protein>
<gene>
    <name evidence="1" type="ORF">O181_027831</name>
</gene>
<dbReference type="AlphaFoldDB" id="A0A9Q3CN17"/>
<keyword evidence="2" id="KW-1185">Reference proteome</keyword>
<reference evidence="1" key="1">
    <citation type="submission" date="2021-03" db="EMBL/GenBank/DDBJ databases">
        <title>Draft genome sequence of rust myrtle Austropuccinia psidii MF-1, a brazilian biotype.</title>
        <authorList>
            <person name="Quecine M.C."/>
            <person name="Pachon D.M.R."/>
            <person name="Bonatelli M.L."/>
            <person name="Correr F.H."/>
            <person name="Franceschini L.M."/>
            <person name="Leite T.F."/>
            <person name="Margarido G.R.A."/>
            <person name="Almeida C.A."/>
            <person name="Ferrarezi J.A."/>
            <person name="Labate C.A."/>
        </authorList>
    </citation>
    <scope>NUCLEOTIDE SEQUENCE</scope>
    <source>
        <strain evidence="1">MF-1</strain>
    </source>
</reference>
<comment type="caution">
    <text evidence="1">The sequence shown here is derived from an EMBL/GenBank/DDBJ whole genome shotgun (WGS) entry which is preliminary data.</text>
</comment>
<sequence>MAGVSKKKNTCCNCGSTDQYVNNCTKAKKKVYAIEQVPEEESPEEYSESDSIVNAIREQSDDYQYPREELFVEYQEETQIEFQNIQLGAGTPQGTANNSLCKHAQDAQTFLVTPNKGMAYIYGTYTKITVCIHNS</sequence>
<dbReference type="Proteomes" id="UP000765509">
    <property type="component" value="Unassembled WGS sequence"/>
</dbReference>
<proteinExistence type="predicted"/>